<dbReference type="EMBL" id="JAACJM010000095">
    <property type="protein sequence ID" value="KAF5347403.1"/>
    <property type="molecule type" value="Genomic_DNA"/>
</dbReference>
<dbReference type="InterPro" id="IPR012337">
    <property type="entry name" value="RNaseH-like_sf"/>
</dbReference>
<evidence type="ECO:0008006" key="4">
    <source>
        <dbReference type="Google" id="ProtNLM"/>
    </source>
</evidence>
<comment type="caution">
    <text evidence="2">The sequence shown here is derived from an EMBL/GenBank/DDBJ whole genome shotgun (WGS) entry which is preliminary data.</text>
</comment>
<dbReference type="OrthoDB" id="2687121at2759"/>
<evidence type="ECO:0000313" key="2">
    <source>
        <dbReference type="EMBL" id="KAF5347403.1"/>
    </source>
</evidence>
<reference evidence="2 3" key="1">
    <citation type="journal article" date="2020" name="ISME J.">
        <title>Uncovering the hidden diversity of litter-decomposition mechanisms in mushroom-forming fungi.</title>
        <authorList>
            <person name="Floudas D."/>
            <person name="Bentzer J."/>
            <person name="Ahren D."/>
            <person name="Johansson T."/>
            <person name="Persson P."/>
            <person name="Tunlid A."/>
        </authorList>
    </citation>
    <scope>NUCLEOTIDE SEQUENCE [LARGE SCALE GENOMIC DNA]</scope>
    <source>
        <strain evidence="2 3">CBS 291.85</strain>
    </source>
</reference>
<proteinExistence type="predicted"/>
<dbReference type="AlphaFoldDB" id="A0A8H5CTM1"/>
<accession>A0A8H5CTM1</accession>
<feature type="region of interest" description="Disordered" evidence="1">
    <location>
        <begin position="86"/>
        <end position="128"/>
    </location>
</feature>
<organism evidence="2 3">
    <name type="scientific">Tetrapyrgos nigripes</name>
    <dbReference type="NCBI Taxonomy" id="182062"/>
    <lineage>
        <taxon>Eukaryota</taxon>
        <taxon>Fungi</taxon>
        <taxon>Dikarya</taxon>
        <taxon>Basidiomycota</taxon>
        <taxon>Agaricomycotina</taxon>
        <taxon>Agaricomycetes</taxon>
        <taxon>Agaricomycetidae</taxon>
        <taxon>Agaricales</taxon>
        <taxon>Marasmiineae</taxon>
        <taxon>Marasmiaceae</taxon>
        <taxon>Tetrapyrgos</taxon>
    </lineage>
</organism>
<evidence type="ECO:0000313" key="3">
    <source>
        <dbReference type="Proteomes" id="UP000559256"/>
    </source>
</evidence>
<gene>
    <name evidence="2" type="ORF">D9758_011274</name>
</gene>
<sequence length="716" mass="79463">MLRLNDVFMQGSADVSSSFWQFMNQDVILTVRSSGRQHKRTAEADPDDTSNLSLTSSIVSVVASNITKAVKGASKAVKGTVKKVKKAEKHSCQMAPSPTSSECEPIEVSDDTSSNVEPEHSREENDEDELKQLWAHWTSPIYSFFHEKPTVAYQDNCKYHHFKSKASKCKGKGGVHHYLDGGDHVSTSNLKKHAVSCFGKDAVDAAIKSVAEAALTQNSIFSMFTGLGNHVVSISHRMHTNLEQQQLAVHLQHQGKPLVFLLDIVEVPESHTSLTLAHEFDQMLQHLGLEQKILGVCRDNATSNDTQTTALDASESNLFTVKGHVLLNGISGSFDKGDTVLLNDDIEDDEDDLPPLLDDDILSDNEDEDIDEVSGLDDTAKVTFEKETSEVWVALEKICNKDLPYHKHELTTSEWNILKDLHYVLQIFKDTTVHFSSKQQSSISAVISTMDHIDNLLTAQMVTAPTSGQDADSTQPPLHESVKAALRLAKQLMNQYYSMTDESAIYQIAMGLKLEYFHCHNWKQKRSHVKPTMSILNKLKLNKLCKVNSSTASATATPSASSSFTPSFNDFTNISVASSATVTTHDKLSDYLAMPLENVKDPLLWWLVHSLIPLPGKLEQEDIVDVLLDVEEKKAKKQASSSLQYTVVLQTCGCWVRDFDASTCKSENFATLISSAFPFQEHNLAYLSNAVRFAPQQVARHSQHVRTIAIHVILLV</sequence>
<keyword evidence="3" id="KW-1185">Reference proteome</keyword>
<name>A0A8H5CTM1_9AGAR</name>
<dbReference type="SUPFAM" id="SSF53098">
    <property type="entry name" value="Ribonuclease H-like"/>
    <property type="match status" value="1"/>
</dbReference>
<protein>
    <recommendedName>
        <fullName evidence="4">HAT C-terminal dimerisation domain-containing protein</fullName>
    </recommendedName>
</protein>
<evidence type="ECO:0000256" key="1">
    <source>
        <dbReference type="SAM" id="MobiDB-lite"/>
    </source>
</evidence>
<dbReference type="Proteomes" id="UP000559256">
    <property type="component" value="Unassembled WGS sequence"/>
</dbReference>